<dbReference type="GO" id="GO:0005737">
    <property type="term" value="C:cytoplasm"/>
    <property type="evidence" value="ECO:0007669"/>
    <property type="project" value="TreeGrafter"/>
</dbReference>
<dbReference type="PROSITE" id="PS50011">
    <property type="entry name" value="PROTEIN_KINASE_DOM"/>
    <property type="match status" value="1"/>
</dbReference>
<evidence type="ECO:0000256" key="6">
    <source>
        <dbReference type="ARBA" id="ARBA00022741"/>
    </source>
</evidence>
<feature type="non-terminal residue" evidence="17">
    <location>
        <position position="441"/>
    </location>
</feature>
<keyword evidence="16" id="KW-1185">Reference proteome</keyword>
<dbReference type="PANTHER" id="PTHR22984:SF29">
    <property type="entry name" value="SERINE_THREONINE-PROTEIN KINASE PIM-1"/>
    <property type="match status" value="1"/>
</dbReference>
<dbReference type="PROSITE" id="PS00107">
    <property type="entry name" value="PROTEIN_KINASE_ATP"/>
    <property type="match status" value="1"/>
</dbReference>
<keyword evidence="6 12" id="KW-0547">Nucleotide-binding</keyword>
<keyword evidence="8 12" id="KW-0067">ATP-binding</keyword>
<name>A0A7R5L550_9PASS</name>
<evidence type="ECO:0000256" key="9">
    <source>
        <dbReference type="ARBA" id="ARBA00022842"/>
    </source>
</evidence>
<evidence type="ECO:0000256" key="1">
    <source>
        <dbReference type="ARBA" id="ARBA00001946"/>
    </source>
</evidence>
<keyword evidence="9" id="KW-0460">Magnesium</keyword>
<evidence type="ECO:0000259" key="15">
    <source>
        <dbReference type="PROSITE" id="PS50011"/>
    </source>
</evidence>
<dbReference type="InterPro" id="IPR011009">
    <property type="entry name" value="Kinase-like_dom_sf"/>
</dbReference>
<accession>A0A7R5L550</accession>
<comment type="similarity">
    <text evidence="2">Belongs to the protein kinase superfamily. CAMK Ser/Thr protein kinase family. PIM subfamily.</text>
</comment>
<comment type="cofactor">
    <cofactor evidence="1">
        <name>Mg(2+)</name>
        <dbReference type="ChEBI" id="CHEBI:18420"/>
    </cofactor>
</comment>
<dbReference type="GO" id="GO:0004674">
    <property type="term" value="F:protein serine/threonine kinase activity"/>
    <property type="evidence" value="ECO:0007669"/>
    <property type="project" value="UniProtKB-KW"/>
</dbReference>
<keyword evidence="5" id="KW-0808">Transferase</keyword>
<feature type="region of interest" description="Disordered" evidence="14">
    <location>
        <begin position="84"/>
        <end position="136"/>
    </location>
</feature>
<dbReference type="InterPro" id="IPR000719">
    <property type="entry name" value="Prot_kinase_dom"/>
</dbReference>
<feature type="compositionally biased region" description="Low complexity" evidence="14">
    <location>
        <begin position="92"/>
        <end position="116"/>
    </location>
</feature>
<dbReference type="Gene3D" id="3.30.200.20">
    <property type="entry name" value="Phosphorylase Kinase, domain 1"/>
    <property type="match status" value="1"/>
</dbReference>
<evidence type="ECO:0000256" key="10">
    <source>
        <dbReference type="ARBA" id="ARBA00047899"/>
    </source>
</evidence>
<evidence type="ECO:0000256" key="2">
    <source>
        <dbReference type="ARBA" id="ARBA00005505"/>
    </source>
</evidence>
<comment type="catalytic activity">
    <reaction evidence="10">
        <text>L-threonyl-[protein] + ATP = O-phospho-L-threonyl-[protein] + ADP + H(+)</text>
        <dbReference type="Rhea" id="RHEA:46608"/>
        <dbReference type="Rhea" id="RHEA-COMP:11060"/>
        <dbReference type="Rhea" id="RHEA-COMP:11605"/>
        <dbReference type="ChEBI" id="CHEBI:15378"/>
        <dbReference type="ChEBI" id="CHEBI:30013"/>
        <dbReference type="ChEBI" id="CHEBI:30616"/>
        <dbReference type="ChEBI" id="CHEBI:61977"/>
        <dbReference type="ChEBI" id="CHEBI:456216"/>
        <dbReference type="EC" id="2.7.11.1"/>
    </reaction>
</comment>
<evidence type="ECO:0000256" key="13">
    <source>
        <dbReference type="RuleBase" id="RU000304"/>
    </source>
</evidence>
<comment type="catalytic activity">
    <reaction evidence="11">
        <text>L-seryl-[protein] + ATP = O-phospho-L-seryl-[protein] + ADP + H(+)</text>
        <dbReference type="Rhea" id="RHEA:17989"/>
        <dbReference type="Rhea" id="RHEA-COMP:9863"/>
        <dbReference type="Rhea" id="RHEA-COMP:11604"/>
        <dbReference type="ChEBI" id="CHEBI:15378"/>
        <dbReference type="ChEBI" id="CHEBI:29999"/>
        <dbReference type="ChEBI" id="CHEBI:30616"/>
        <dbReference type="ChEBI" id="CHEBI:83421"/>
        <dbReference type="ChEBI" id="CHEBI:456216"/>
        <dbReference type="EC" id="2.7.11.1"/>
    </reaction>
</comment>
<dbReference type="Gene3D" id="1.10.510.10">
    <property type="entry name" value="Transferase(Phosphotransferase) domain 1"/>
    <property type="match status" value="1"/>
</dbReference>
<dbReference type="Pfam" id="PF00069">
    <property type="entry name" value="Pkinase"/>
    <property type="match status" value="1"/>
</dbReference>
<protein>
    <recommendedName>
        <fullName evidence="3">non-specific serine/threonine protein kinase</fullName>
        <ecNumber evidence="3">2.7.11.1</ecNumber>
    </recommendedName>
</protein>
<dbReference type="GeneID" id="113997891"/>
<dbReference type="InterPro" id="IPR008271">
    <property type="entry name" value="Ser/Thr_kinase_AS"/>
</dbReference>
<keyword evidence="4 13" id="KW-0723">Serine/threonine-protein kinase</keyword>
<dbReference type="InterPro" id="IPR017441">
    <property type="entry name" value="Protein_kinase_ATP_BS"/>
</dbReference>
<evidence type="ECO:0000256" key="14">
    <source>
        <dbReference type="SAM" id="MobiDB-lite"/>
    </source>
</evidence>
<evidence type="ECO:0000256" key="12">
    <source>
        <dbReference type="PROSITE-ProRule" id="PRU10141"/>
    </source>
</evidence>
<dbReference type="PROSITE" id="PS00108">
    <property type="entry name" value="PROTEIN_KINASE_ST"/>
    <property type="match status" value="1"/>
</dbReference>
<dbReference type="EC" id="2.7.11.1" evidence="3"/>
<dbReference type="SMART" id="SM00220">
    <property type="entry name" value="S_TKc"/>
    <property type="match status" value="1"/>
</dbReference>
<evidence type="ECO:0000256" key="11">
    <source>
        <dbReference type="ARBA" id="ARBA00048679"/>
    </source>
</evidence>
<dbReference type="InParanoid" id="A0A7R5L550"/>
<evidence type="ECO:0000256" key="5">
    <source>
        <dbReference type="ARBA" id="ARBA00022679"/>
    </source>
</evidence>
<dbReference type="InterPro" id="IPR051138">
    <property type="entry name" value="PIM_Ser/Thr_kinase"/>
</dbReference>
<evidence type="ECO:0000256" key="7">
    <source>
        <dbReference type="ARBA" id="ARBA00022777"/>
    </source>
</evidence>
<dbReference type="SUPFAM" id="SSF56112">
    <property type="entry name" value="Protein kinase-like (PK-like)"/>
    <property type="match status" value="1"/>
</dbReference>
<dbReference type="Proteomes" id="UP000504627">
    <property type="component" value="Unplaced"/>
</dbReference>
<evidence type="ECO:0000256" key="8">
    <source>
        <dbReference type="ARBA" id="ARBA00022840"/>
    </source>
</evidence>
<feature type="domain" description="Protein kinase" evidence="15">
    <location>
        <begin position="145"/>
        <end position="441"/>
    </location>
</feature>
<evidence type="ECO:0000256" key="4">
    <source>
        <dbReference type="ARBA" id="ARBA00022527"/>
    </source>
</evidence>
<dbReference type="AlphaFoldDB" id="A0A7R5L550"/>
<dbReference type="GO" id="GO:0005524">
    <property type="term" value="F:ATP binding"/>
    <property type="evidence" value="ECO:0007669"/>
    <property type="project" value="UniProtKB-UniRule"/>
</dbReference>
<dbReference type="RefSeq" id="XP_039246403.1">
    <property type="nucleotide sequence ID" value="XM_039390469.1"/>
</dbReference>
<organism evidence="16 17">
    <name type="scientific">Pipra filicauda</name>
    <name type="common">Wire-tailed manakin</name>
    <dbReference type="NCBI Taxonomy" id="649802"/>
    <lineage>
        <taxon>Eukaryota</taxon>
        <taxon>Metazoa</taxon>
        <taxon>Chordata</taxon>
        <taxon>Craniata</taxon>
        <taxon>Vertebrata</taxon>
        <taxon>Euteleostomi</taxon>
        <taxon>Archelosauria</taxon>
        <taxon>Archosauria</taxon>
        <taxon>Dinosauria</taxon>
        <taxon>Saurischia</taxon>
        <taxon>Theropoda</taxon>
        <taxon>Coelurosauria</taxon>
        <taxon>Aves</taxon>
        <taxon>Neognathae</taxon>
        <taxon>Neoaves</taxon>
        <taxon>Telluraves</taxon>
        <taxon>Australaves</taxon>
        <taxon>Passeriformes</taxon>
        <taxon>Pipridae</taxon>
        <taxon>Pipra</taxon>
    </lineage>
</organism>
<proteinExistence type="inferred from homology"/>
<gene>
    <name evidence="17" type="primary">LOC113997891</name>
</gene>
<sequence>MAPAVPLCRAGPPRPRPWAARRGLALARLPARRLWRCWALLWGWLWDGLGLAAPWLRLARARHLPGPAGAAGAAAAAASSAASPARAPPLASPAAGSEPPLPAAAGEARAGPLEGRSGAVPGPGPNADGHVSPAPKAKEPLHERYRLHSLLGSGGFGRVYAGTCLADGAPVAIKAVSRDGIRRWGELPDGTRAPLEIVLLDKVSNGFPGVIQLLEWFELPNGFLLVMEHPEPSQDLSRLLRAWGFLPEEMAWGLFRQVLQAVRHCTSCGVLHRDIKPQNILLHLASGEAKLLDFGCGTFLKDTVYTQFAGTLSYSPPEWIYLKRYHGEEATIWSLGILLYQMVCGKHPFRKGPNTIWDQLPFPARVSPGGYQSLWHGGNNGVGRGQRAHEDAALEAVCVPWVAGGGGLCPAILLSSKRENRWRSLGTALSTASTAWARGQW</sequence>
<reference evidence="17" key="1">
    <citation type="submission" date="2025-08" db="UniProtKB">
        <authorList>
            <consortium name="RefSeq"/>
        </authorList>
    </citation>
    <scope>IDENTIFICATION</scope>
    <source>
        <tissue evidence="17">Muscle</tissue>
    </source>
</reference>
<keyword evidence="7" id="KW-0418">Kinase</keyword>
<evidence type="ECO:0000313" key="17">
    <source>
        <dbReference type="RefSeq" id="XP_039246403.1"/>
    </source>
</evidence>
<feature type="binding site" evidence="12">
    <location>
        <position position="174"/>
    </location>
    <ligand>
        <name>ATP</name>
        <dbReference type="ChEBI" id="CHEBI:30616"/>
    </ligand>
</feature>
<evidence type="ECO:0000313" key="16">
    <source>
        <dbReference type="Proteomes" id="UP000504627"/>
    </source>
</evidence>
<evidence type="ECO:0000256" key="3">
    <source>
        <dbReference type="ARBA" id="ARBA00012513"/>
    </source>
</evidence>
<dbReference type="PANTHER" id="PTHR22984">
    <property type="entry name" value="SERINE/THREONINE-PROTEIN KINASE PIM"/>
    <property type="match status" value="1"/>
</dbReference>